<proteinExistence type="predicted"/>
<name>A0AAD9P1Q5_RIDPI</name>
<evidence type="ECO:0000313" key="2">
    <source>
        <dbReference type="Proteomes" id="UP001209878"/>
    </source>
</evidence>
<dbReference type="PANTHER" id="PTHR22605">
    <property type="entry name" value="RZ-TYPE DOMAIN-CONTAINING PROTEIN"/>
    <property type="match status" value="1"/>
</dbReference>
<dbReference type="AlphaFoldDB" id="A0AAD9P1Q5"/>
<dbReference type="GO" id="GO:0016887">
    <property type="term" value="F:ATP hydrolysis activity"/>
    <property type="evidence" value="ECO:0007669"/>
    <property type="project" value="InterPro"/>
</dbReference>
<dbReference type="GO" id="GO:0004842">
    <property type="term" value="F:ubiquitin-protein transferase activity"/>
    <property type="evidence" value="ECO:0007669"/>
    <property type="project" value="InterPro"/>
</dbReference>
<evidence type="ECO:0000313" key="1">
    <source>
        <dbReference type="EMBL" id="KAK2186360.1"/>
    </source>
</evidence>
<gene>
    <name evidence="1" type="ORF">NP493_203g02001</name>
</gene>
<dbReference type="InterPro" id="IPR031248">
    <property type="entry name" value="RNF213"/>
</dbReference>
<protein>
    <submittedName>
        <fullName evidence="1">Uncharacterized protein</fullName>
    </submittedName>
</protein>
<sequence length="438" mass="50180">MLDYEVSEKAESYLEKYVKECRLVVICTKEREDRSRLTTALDKHRVTTPIVSTVECVQSYLKKHFHVECQPRCPHNAPEVDPEHCNVRVIKSDRAGVGKSLRVQRLTEALTTLNGALYTNTSACVTVSLQQKSADHSDVLRTLVKHIEQPDRIIPRVFHFDIARETEEGVDNLLFNLLVLGSLTDETGYVWRKSSTDLYLIETQPLRWHDPDSQTVTGSQTEGTDYVHSILGLLPSLTCRSPGQCLQAMGQESPVLLFNDWSEFDQLMDEEAYNSDIFQRPYQYLKRFSTGERLEGGTLHATEGAQAECLQCLLRYCSIPDPSWAELRHFVWFLNVQLCDAERSNFCSDSVQEELPGFFQFVVRFMTKMSQDFATRSLGVSEETPGLATDFTQHEVSELCYFYHYLITWGVNMNQVWRTSLYMNTCACHNDISTQISL</sequence>
<organism evidence="1 2">
    <name type="scientific">Ridgeia piscesae</name>
    <name type="common">Tubeworm</name>
    <dbReference type="NCBI Taxonomy" id="27915"/>
    <lineage>
        <taxon>Eukaryota</taxon>
        <taxon>Metazoa</taxon>
        <taxon>Spiralia</taxon>
        <taxon>Lophotrochozoa</taxon>
        <taxon>Annelida</taxon>
        <taxon>Polychaeta</taxon>
        <taxon>Sedentaria</taxon>
        <taxon>Canalipalpata</taxon>
        <taxon>Sabellida</taxon>
        <taxon>Siboglinidae</taxon>
        <taxon>Ridgeia</taxon>
    </lineage>
</organism>
<dbReference type="PANTHER" id="PTHR22605:SF16">
    <property type="entry name" value="E3 UBIQUITIN-PROTEIN LIGASE RNF213"/>
    <property type="match status" value="1"/>
</dbReference>
<dbReference type="EMBL" id="JAODUO010000203">
    <property type="protein sequence ID" value="KAK2186360.1"/>
    <property type="molecule type" value="Genomic_DNA"/>
</dbReference>
<accession>A0AAD9P1Q5</accession>
<keyword evidence="2" id="KW-1185">Reference proteome</keyword>
<dbReference type="Proteomes" id="UP001209878">
    <property type="component" value="Unassembled WGS sequence"/>
</dbReference>
<comment type="caution">
    <text evidence="1">The sequence shown here is derived from an EMBL/GenBank/DDBJ whole genome shotgun (WGS) entry which is preliminary data.</text>
</comment>
<reference evidence="1" key="1">
    <citation type="journal article" date="2023" name="Mol. Biol. Evol.">
        <title>Third-Generation Sequencing Reveals the Adaptive Role of the Epigenome in Three Deep-Sea Polychaetes.</title>
        <authorList>
            <person name="Perez M."/>
            <person name="Aroh O."/>
            <person name="Sun Y."/>
            <person name="Lan Y."/>
            <person name="Juniper S.K."/>
            <person name="Young C.R."/>
            <person name="Angers B."/>
            <person name="Qian P.Y."/>
        </authorList>
    </citation>
    <scope>NUCLEOTIDE SEQUENCE</scope>
    <source>
        <strain evidence="1">R07B-5</strain>
    </source>
</reference>